<name>A0A409YMA1_9AGAR</name>
<dbReference type="AlphaFoldDB" id="A0A409YMA1"/>
<dbReference type="InParanoid" id="A0A409YMA1"/>
<evidence type="ECO:0000313" key="1">
    <source>
        <dbReference type="EMBL" id="PPR04166.1"/>
    </source>
</evidence>
<proteinExistence type="predicted"/>
<dbReference type="OrthoDB" id="2970937at2759"/>
<keyword evidence="2" id="KW-1185">Reference proteome</keyword>
<comment type="caution">
    <text evidence="1">The sequence shown here is derived from an EMBL/GenBank/DDBJ whole genome shotgun (WGS) entry which is preliminary data.</text>
</comment>
<evidence type="ECO:0008006" key="3">
    <source>
        <dbReference type="Google" id="ProtNLM"/>
    </source>
</evidence>
<dbReference type="Proteomes" id="UP000284842">
    <property type="component" value="Unassembled WGS sequence"/>
</dbReference>
<dbReference type="EMBL" id="NHTK01000984">
    <property type="protein sequence ID" value="PPR04166.1"/>
    <property type="molecule type" value="Genomic_DNA"/>
</dbReference>
<accession>A0A409YMA1</accession>
<reference evidence="1 2" key="1">
    <citation type="journal article" date="2018" name="Evol. Lett.">
        <title>Horizontal gene cluster transfer increased hallucinogenic mushroom diversity.</title>
        <authorList>
            <person name="Reynolds H.T."/>
            <person name="Vijayakumar V."/>
            <person name="Gluck-Thaler E."/>
            <person name="Korotkin H.B."/>
            <person name="Matheny P.B."/>
            <person name="Slot J.C."/>
        </authorList>
    </citation>
    <scope>NUCLEOTIDE SEQUENCE [LARGE SCALE GENOMIC DNA]</scope>
    <source>
        <strain evidence="1 2">2629</strain>
    </source>
</reference>
<protein>
    <recommendedName>
        <fullName evidence="3">NACHT domain-containing protein</fullName>
    </recommendedName>
</protein>
<dbReference type="PANTHER" id="PTHR10039">
    <property type="entry name" value="AMELOGENIN"/>
    <property type="match status" value="1"/>
</dbReference>
<gene>
    <name evidence="1" type="ORF">CVT24_010763</name>
</gene>
<sequence length="466" mass="52980">MSDPIPASDGFTVPTASLPEQHSSLQKVLFTGTVVQNAIASSHPNLDQTQLPNVIIVDGLDECGRDTQGSEGKEERQIMVLDLLHRLAMNTDLLPFAILVHSRPERQIKSWFTIAQHSTITSRITLNLSYSPDQDIAFFVKQSFLKILTDHPSRFLLPRNWPLEALGVNPLEHTDTCWPVVETLVKKSSGQFIFPATAMKFIASPRHLPDKRLDYILSPSNIPDGISFPGSPNAILDQLYHQILESISIDPCITQKLLHFNSIWHTISRSQRLLTGSIRPYELKCHYIVELLGVSMQDFEFWLEHMAPLLQKHTSISPISFHHASFLEFLEDPKRSQNWAVNLSNNPKLIVEIAARALKLFFSEYSMWEKVFFLVAFQTFYVYKSEYARDWNVSASTEFQNLADELVLFCDFANSKYRKHVMQFFESSNGIDWLWICFNTIAENTTILSYLSALGVSKGKQAPASA</sequence>
<organism evidence="1 2">
    <name type="scientific">Panaeolus cyanescens</name>
    <dbReference type="NCBI Taxonomy" id="181874"/>
    <lineage>
        <taxon>Eukaryota</taxon>
        <taxon>Fungi</taxon>
        <taxon>Dikarya</taxon>
        <taxon>Basidiomycota</taxon>
        <taxon>Agaricomycotina</taxon>
        <taxon>Agaricomycetes</taxon>
        <taxon>Agaricomycetidae</taxon>
        <taxon>Agaricales</taxon>
        <taxon>Agaricineae</taxon>
        <taxon>Galeropsidaceae</taxon>
        <taxon>Panaeolus</taxon>
    </lineage>
</organism>
<dbReference type="PANTHER" id="PTHR10039:SF14">
    <property type="entry name" value="NACHT DOMAIN-CONTAINING PROTEIN"/>
    <property type="match status" value="1"/>
</dbReference>
<evidence type="ECO:0000313" key="2">
    <source>
        <dbReference type="Proteomes" id="UP000284842"/>
    </source>
</evidence>